<evidence type="ECO:0000256" key="9">
    <source>
        <dbReference type="ARBA" id="ARBA00023098"/>
    </source>
</evidence>
<organism evidence="16 17">
    <name type="scientific">Cellvibrio zantedeschiae</name>
    <dbReference type="NCBI Taxonomy" id="1237077"/>
    <lineage>
        <taxon>Bacteria</taxon>
        <taxon>Pseudomonadati</taxon>
        <taxon>Pseudomonadota</taxon>
        <taxon>Gammaproteobacteria</taxon>
        <taxon>Cellvibrionales</taxon>
        <taxon>Cellvibrionaceae</taxon>
        <taxon>Cellvibrio</taxon>
    </lineage>
</organism>
<evidence type="ECO:0000256" key="6">
    <source>
        <dbReference type="ARBA" id="ARBA00022679"/>
    </source>
</evidence>
<dbReference type="EMBL" id="BMYZ01000001">
    <property type="protein sequence ID" value="GGY72359.1"/>
    <property type="molecule type" value="Genomic_DNA"/>
</dbReference>
<feature type="transmembrane region" description="Helical" evidence="14">
    <location>
        <begin position="397"/>
        <end position="416"/>
    </location>
</feature>
<evidence type="ECO:0000259" key="15">
    <source>
        <dbReference type="Pfam" id="PF09924"/>
    </source>
</evidence>
<comment type="subcellular location">
    <subcellularLocation>
        <location evidence="1">Cell membrane</location>
        <topology evidence="1">Multi-pass membrane protein</topology>
    </subcellularLocation>
</comment>
<evidence type="ECO:0000256" key="3">
    <source>
        <dbReference type="ARBA" id="ARBA00012014"/>
    </source>
</evidence>
<feature type="transmembrane region" description="Helical" evidence="14">
    <location>
        <begin position="278"/>
        <end position="302"/>
    </location>
</feature>
<evidence type="ECO:0000256" key="13">
    <source>
        <dbReference type="ARBA" id="ARBA00047540"/>
    </source>
</evidence>
<feature type="transmembrane region" description="Helical" evidence="14">
    <location>
        <begin position="50"/>
        <end position="72"/>
    </location>
</feature>
<dbReference type="InterPro" id="IPR022791">
    <property type="entry name" value="L-PG_synthase/AglD"/>
</dbReference>
<dbReference type="SUPFAM" id="SSF55729">
    <property type="entry name" value="Acyl-CoA N-acyltransferases (Nat)"/>
    <property type="match status" value="1"/>
</dbReference>
<dbReference type="EC" id="2.3.2.3" evidence="3"/>
<dbReference type="Proteomes" id="UP000619761">
    <property type="component" value="Unassembled WGS sequence"/>
</dbReference>
<evidence type="ECO:0000256" key="7">
    <source>
        <dbReference type="ARBA" id="ARBA00022692"/>
    </source>
</evidence>
<feature type="transmembrane region" description="Helical" evidence="14">
    <location>
        <begin position="358"/>
        <end position="385"/>
    </location>
</feature>
<dbReference type="InterPro" id="IPR024320">
    <property type="entry name" value="LPG_synthase_C"/>
</dbReference>
<evidence type="ECO:0000256" key="2">
    <source>
        <dbReference type="ARBA" id="ARBA00008627"/>
    </source>
</evidence>
<feature type="transmembrane region" description="Helical" evidence="14">
    <location>
        <begin position="205"/>
        <end position="227"/>
    </location>
</feature>
<accession>A0ABQ3B3T3</accession>
<dbReference type="InterPro" id="IPR051211">
    <property type="entry name" value="PG_lysyltransferase"/>
</dbReference>
<evidence type="ECO:0000313" key="16">
    <source>
        <dbReference type="EMBL" id="GGY72359.1"/>
    </source>
</evidence>
<dbReference type="NCBIfam" id="NF033480">
    <property type="entry name" value="bifunc_MprF"/>
    <property type="match status" value="1"/>
</dbReference>
<sequence length="855" mass="96125">MPLNTHTLKKLTPLISLVLFGLAAYGVHHQIANYGWSNLWVDLFATPFQTLEAMFFMSIFGYVTLSLCEWIAIRYTTEKLNYRFILLGSFLSNAISHNVGASPITGGAIRYRFYSEWGLSNSAIAKITVFGTLSYFLSAFTLLIIAYLVEFNSIPIESAVAKNTVNLLLIIGMVFIAGWIALSFFSKNQFTIGKFSISPPTPALAFQQIAVGAIDLSIAAIVLYIPLLNFTDISFSEFLIYYVVAQLFGLISQVPGGIGVFESSFMFLAGSRFPPEQLLSALIIYRIVYYIVPLIFAGVLIAAYETKSHRFVYTLKLHYIFKLIYIATPKIFSVLLLIGGCILLASGATPGIQERLDWLQFFIPLPLIEFSHLVNSLVGLGMIFLSRAVSIKLDSAYYATIILLCIGIVASLAKGWDFEEASVLGLMLVTFIPARKHFYRKSALIRLEIPFSQFLVGAAIVGLSTWLGFFSYKDVAYSNDLWWQFSLDRAGDASRFLRSLFVISVVCGGVLIYRLMSKTTTNLTLPTKEELDIATKIVHDSNTTDHHLVLTGDKYILWSKTQKSFLMFGVTNKFWIAMGDPVGDPNEFEELVWRFRESADKVAAQVAFYEIGIHQIPLYLDLGLSLIKLGQQALIPLDSFGLEGKKRQNFRSAINKYQREGFTFEIVYANQVDTILPNLKRISDAWLKEKNAKEKRFSLGFFNEEYLRHCELAVVKKDGEIYAFCNLWALNNRRQISIDLMRYLPGTPNGIMEYLNISLAMWAKEQGFTYFCLGMAPLSGLENHELAPLWHKIGNTIFRNGSDFYNFEGVYFYKEKFNPVWQPVYLAAPPGLQTASALLAATTLISGGVKGIFSK</sequence>
<evidence type="ECO:0000256" key="8">
    <source>
        <dbReference type="ARBA" id="ARBA00022989"/>
    </source>
</evidence>
<feature type="transmembrane region" description="Helical" evidence="14">
    <location>
        <begin position="165"/>
        <end position="185"/>
    </location>
</feature>
<dbReference type="RefSeq" id="WP_189417488.1">
    <property type="nucleotide sequence ID" value="NZ_BMYZ01000001.1"/>
</dbReference>
<feature type="transmembrane region" description="Helical" evidence="14">
    <location>
        <begin position="124"/>
        <end position="149"/>
    </location>
</feature>
<dbReference type="PANTHER" id="PTHR34697:SF2">
    <property type="entry name" value="PHOSPHATIDYLGLYCEROL LYSYLTRANSFERASE"/>
    <property type="match status" value="1"/>
</dbReference>
<gene>
    <name evidence="16" type="ORF">GCM10011613_16660</name>
</gene>
<reference evidence="17" key="1">
    <citation type="journal article" date="2019" name="Int. J. Syst. Evol. Microbiol.">
        <title>The Global Catalogue of Microorganisms (GCM) 10K type strain sequencing project: providing services to taxonomists for standard genome sequencing and annotation.</title>
        <authorList>
            <consortium name="The Broad Institute Genomics Platform"/>
            <consortium name="The Broad Institute Genome Sequencing Center for Infectious Disease"/>
            <person name="Wu L."/>
            <person name="Ma J."/>
        </authorList>
    </citation>
    <scope>NUCLEOTIDE SEQUENCE [LARGE SCALE GENOMIC DNA]</scope>
    <source>
        <strain evidence="17">KCTC 32239</strain>
    </source>
</reference>
<keyword evidence="7 14" id="KW-0812">Transmembrane</keyword>
<protein>
    <recommendedName>
        <fullName evidence="4">Phosphatidylglycerol lysyltransferase</fullName>
        <ecNumber evidence="3">2.3.2.3</ecNumber>
    </recommendedName>
    <alternativeName>
        <fullName evidence="12">Lysylphosphatidylglycerol synthase</fullName>
    </alternativeName>
</protein>
<dbReference type="Pfam" id="PF09924">
    <property type="entry name" value="LPG_synthase_C"/>
    <property type="match status" value="1"/>
</dbReference>
<proteinExistence type="inferred from homology"/>
<dbReference type="InterPro" id="IPR016181">
    <property type="entry name" value="Acyl_CoA_acyltransferase"/>
</dbReference>
<keyword evidence="11" id="KW-0046">Antibiotic resistance</keyword>
<feature type="transmembrane region" description="Helical" evidence="14">
    <location>
        <begin position="84"/>
        <end position="104"/>
    </location>
</feature>
<dbReference type="PANTHER" id="PTHR34697">
    <property type="entry name" value="PHOSPHATIDYLGLYCEROL LYSYLTRANSFERASE"/>
    <property type="match status" value="1"/>
</dbReference>
<keyword evidence="10 14" id="KW-0472">Membrane</keyword>
<dbReference type="Pfam" id="PF03706">
    <property type="entry name" value="LPG_synthase_TM"/>
    <property type="match status" value="1"/>
</dbReference>
<comment type="caution">
    <text evidence="16">The sequence shown here is derived from an EMBL/GenBank/DDBJ whole genome shotgun (WGS) entry which is preliminary data.</text>
</comment>
<evidence type="ECO:0000256" key="11">
    <source>
        <dbReference type="ARBA" id="ARBA00023251"/>
    </source>
</evidence>
<evidence type="ECO:0000256" key="4">
    <source>
        <dbReference type="ARBA" id="ARBA00021546"/>
    </source>
</evidence>
<name>A0ABQ3B3T3_9GAMM</name>
<evidence type="ECO:0000256" key="1">
    <source>
        <dbReference type="ARBA" id="ARBA00004651"/>
    </source>
</evidence>
<feature type="transmembrane region" description="Helical" evidence="14">
    <location>
        <begin position="239"/>
        <end position="258"/>
    </location>
</feature>
<keyword evidence="9" id="KW-0443">Lipid metabolism</keyword>
<keyword evidence="6" id="KW-0808">Transferase</keyword>
<feature type="transmembrane region" description="Helical" evidence="14">
    <location>
        <begin position="451"/>
        <end position="472"/>
    </location>
</feature>
<feature type="transmembrane region" description="Helical" evidence="14">
    <location>
        <begin position="323"/>
        <end position="346"/>
    </location>
</feature>
<comment type="catalytic activity">
    <reaction evidence="13">
        <text>L-lysyl-tRNA(Lys) + a 1,2-diacyl-sn-glycero-3-phospho-(1'-sn-glycerol) = a 1,2-diacyl-sn-glycero-3-phospho-1'-(3'-O-L-lysyl)-sn-glycerol + tRNA(Lys)</text>
        <dbReference type="Rhea" id="RHEA:10668"/>
        <dbReference type="Rhea" id="RHEA-COMP:9696"/>
        <dbReference type="Rhea" id="RHEA-COMP:9697"/>
        <dbReference type="ChEBI" id="CHEBI:64716"/>
        <dbReference type="ChEBI" id="CHEBI:75792"/>
        <dbReference type="ChEBI" id="CHEBI:78442"/>
        <dbReference type="ChEBI" id="CHEBI:78529"/>
        <dbReference type="EC" id="2.3.2.3"/>
    </reaction>
</comment>
<feature type="domain" description="Phosphatidylglycerol lysyltransferase C-terminal" evidence="15">
    <location>
        <begin position="540"/>
        <end position="827"/>
    </location>
</feature>
<comment type="similarity">
    <text evidence="2">Belongs to the LPG synthase family.</text>
</comment>
<evidence type="ECO:0000256" key="5">
    <source>
        <dbReference type="ARBA" id="ARBA00022475"/>
    </source>
</evidence>
<evidence type="ECO:0000256" key="14">
    <source>
        <dbReference type="SAM" id="Phobius"/>
    </source>
</evidence>
<evidence type="ECO:0000256" key="10">
    <source>
        <dbReference type="ARBA" id="ARBA00023136"/>
    </source>
</evidence>
<feature type="transmembrane region" description="Helical" evidence="14">
    <location>
        <begin position="496"/>
        <end position="516"/>
    </location>
</feature>
<keyword evidence="8 14" id="KW-1133">Transmembrane helix</keyword>
<keyword evidence="5" id="KW-1003">Cell membrane</keyword>
<keyword evidence="17" id="KW-1185">Reference proteome</keyword>
<evidence type="ECO:0000256" key="12">
    <source>
        <dbReference type="ARBA" id="ARBA00031899"/>
    </source>
</evidence>
<evidence type="ECO:0000313" key="17">
    <source>
        <dbReference type="Proteomes" id="UP000619761"/>
    </source>
</evidence>